<keyword evidence="1" id="KW-0732">Signal</keyword>
<dbReference type="Pfam" id="PF01476">
    <property type="entry name" value="LysM"/>
    <property type="match status" value="2"/>
</dbReference>
<feature type="domain" description="LysM" evidence="2">
    <location>
        <begin position="71"/>
        <end position="114"/>
    </location>
</feature>
<comment type="caution">
    <text evidence="3">The sequence shown here is derived from an EMBL/GenBank/DDBJ whole genome shotgun (WGS) entry which is preliminary data.</text>
</comment>
<dbReference type="InterPro" id="IPR036779">
    <property type="entry name" value="LysM_dom_sf"/>
</dbReference>
<dbReference type="CDD" id="cd00118">
    <property type="entry name" value="LysM"/>
    <property type="match status" value="2"/>
</dbReference>
<gene>
    <name evidence="3" type="ORF">GCM10007854_11910</name>
</gene>
<dbReference type="InterPro" id="IPR018392">
    <property type="entry name" value="LysM"/>
</dbReference>
<sequence length="198" mass="20995">MRIFLSAVVLTSLSSAALSQDSAALSDDQLQAKIDAAVMERQQAALKGGQYQFALPLIEIPLYAGTESSDGQHTVADGDTLYGLSKRYGVNIADIQQVNALKGYSLALGQTLRIPSQSATRTIPATYQSGVSSSQAKPGESVYMIQSGDTLFGIARRYCLKPADFMTVNRGVSANRLRIGSSLQIPAAACTPKSTDID</sequence>
<name>A0ABQ5UYF3_9PROT</name>
<feature type="signal peptide" evidence="1">
    <location>
        <begin position="1"/>
        <end position="19"/>
    </location>
</feature>
<accession>A0ABQ5UYF3</accession>
<dbReference type="EMBL" id="BSNJ01000002">
    <property type="protein sequence ID" value="GLQ20236.1"/>
    <property type="molecule type" value="Genomic_DNA"/>
</dbReference>
<organism evidence="3 4">
    <name type="scientific">Algimonas porphyrae</name>
    <dbReference type="NCBI Taxonomy" id="1128113"/>
    <lineage>
        <taxon>Bacteria</taxon>
        <taxon>Pseudomonadati</taxon>
        <taxon>Pseudomonadota</taxon>
        <taxon>Alphaproteobacteria</taxon>
        <taxon>Maricaulales</taxon>
        <taxon>Robiginitomaculaceae</taxon>
        <taxon>Algimonas</taxon>
    </lineage>
</organism>
<evidence type="ECO:0000256" key="1">
    <source>
        <dbReference type="SAM" id="SignalP"/>
    </source>
</evidence>
<dbReference type="PANTHER" id="PTHR33734:SF22">
    <property type="entry name" value="MEMBRANE-BOUND LYTIC MUREIN TRANSGLYCOSYLASE D"/>
    <property type="match status" value="1"/>
</dbReference>
<proteinExistence type="predicted"/>
<feature type="domain" description="LysM" evidence="2">
    <location>
        <begin position="141"/>
        <end position="185"/>
    </location>
</feature>
<dbReference type="SMART" id="SM00257">
    <property type="entry name" value="LysM"/>
    <property type="match status" value="2"/>
</dbReference>
<dbReference type="SUPFAM" id="SSF54106">
    <property type="entry name" value="LysM domain"/>
    <property type="match status" value="2"/>
</dbReference>
<reference evidence="3" key="1">
    <citation type="journal article" date="2014" name="Int. J. Syst. Evol. Microbiol.">
        <title>Complete genome of a new Firmicutes species belonging to the dominant human colonic microbiota ('Ruminococcus bicirculans') reveals two chromosomes and a selective capacity to utilize plant glucans.</title>
        <authorList>
            <consortium name="NISC Comparative Sequencing Program"/>
            <person name="Wegmann U."/>
            <person name="Louis P."/>
            <person name="Goesmann A."/>
            <person name="Henrissat B."/>
            <person name="Duncan S.H."/>
            <person name="Flint H.J."/>
        </authorList>
    </citation>
    <scope>NUCLEOTIDE SEQUENCE</scope>
    <source>
        <strain evidence="3">NBRC 108216</strain>
    </source>
</reference>
<evidence type="ECO:0000313" key="3">
    <source>
        <dbReference type="EMBL" id="GLQ20236.1"/>
    </source>
</evidence>
<feature type="chain" id="PRO_5046581354" description="LysM domain-containing protein" evidence="1">
    <location>
        <begin position="20"/>
        <end position="198"/>
    </location>
</feature>
<protein>
    <recommendedName>
        <fullName evidence="2">LysM domain-containing protein</fullName>
    </recommendedName>
</protein>
<dbReference type="Proteomes" id="UP001161390">
    <property type="component" value="Unassembled WGS sequence"/>
</dbReference>
<dbReference type="Gene3D" id="3.10.350.10">
    <property type="entry name" value="LysM domain"/>
    <property type="match status" value="2"/>
</dbReference>
<evidence type="ECO:0000313" key="4">
    <source>
        <dbReference type="Proteomes" id="UP001161390"/>
    </source>
</evidence>
<dbReference type="PROSITE" id="PS51782">
    <property type="entry name" value="LYSM"/>
    <property type="match status" value="2"/>
</dbReference>
<dbReference type="RefSeq" id="WP_284370622.1">
    <property type="nucleotide sequence ID" value="NZ_BSNJ01000002.1"/>
</dbReference>
<reference evidence="3" key="2">
    <citation type="submission" date="2023-01" db="EMBL/GenBank/DDBJ databases">
        <title>Draft genome sequence of Algimonas porphyrae strain NBRC 108216.</title>
        <authorList>
            <person name="Sun Q."/>
            <person name="Mori K."/>
        </authorList>
    </citation>
    <scope>NUCLEOTIDE SEQUENCE</scope>
    <source>
        <strain evidence="3">NBRC 108216</strain>
    </source>
</reference>
<keyword evidence="4" id="KW-1185">Reference proteome</keyword>
<dbReference type="PANTHER" id="PTHR33734">
    <property type="entry name" value="LYSM DOMAIN-CONTAINING GPI-ANCHORED PROTEIN 2"/>
    <property type="match status" value="1"/>
</dbReference>
<evidence type="ECO:0000259" key="2">
    <source>
        <dbReference type="PROSITE" id="PS51782"/>
    </source>
</evidence>